<evidence type="ECO:0000259" key="1">
    <source>
        <dbReference type="Pfam" id="PF06568"/>
    </source>
</evidence>
<organism evidence="2 3">
    <name type="scientific">Thioclava kandeliae</name>
    <dbReference type="NCBI Taxonomy" id="3070818"/>
    <lineage>
        <taxon>Bacteria</taxon>
        <taxon>Pseudomonadati</taxon>
        <taxon>Pseudomonadota</taxon>
        <taxon>Alphaproteobacteria</taxon>
        <taxon>Rhodobacterales</taxon>
        <taxon>Paracoccaceae</taxon>
        <taxon>Thioclava</taxon>
    </lineage>
</organism>
<evidence type="ECO:0000313" key="3">
    <source>
        <dbReference type="Proteomes" id="UP001438953"/>
    </source>
</evidence>
<comment type="caution">
    <text evidence="2">The sequence shown here is derived from an EMBL/GenBank/DDBJ whole genome shotgun (WGS) entry which is preliminary data.</text>
</comment>
<dbReference type="InterPro" id="IPR009506">
    <property type="entry name" value="YjiS-like"/>
</dbReference>
<keyword evidence="3" id="KW-1185">Reference proteome</keyword>
<feature type="domain" description="YjiS-like" evidence="1">
    <location>
        <begin position="21"/>
        <end position="52"/>
    </location>
</feature>
<evidence type="ECO:0000313" key="2">
    <source>
        <dbReference type="EMBL" id="MER5170580.1"/>
    </source>
</evidence>
<proteinExistence type="predicted"/>
<accession>A0ABV1SCE4</accession>
<dbReference type="Pfam" id="PF06568">
    <property type="entry name" value="YjiS-like"/>
    <property type="match status" value="1"/>
</dbReference>
<dbReference type="RefSeq" id="WP_339112101.1">
    <property type="nucleotide sequence ID" value="NZ_JAYWLC010000001.1"/>
</dbReference>
<dbReference type="EMBL" id="JAYWLC010000001">
    <property type="protein sequence ID" value="MER5170580.1"/>
    <property type="molecule type" value="Genomic_DNA"/>
</dbReference>
<dbReference type="Proteomes" id="UP001438953">
    <property type="component" value="Unassembled WGS sequence"/>
</dbReference>
<name>A0ABV1SCE4_9RHOB</name>
<protein>
    <submittedName>
        <fullName evidence="2">DUF1127 domain-containing protein</fullName>
    </submittedName>
</protein>
<sequence length="65" mass="7198">MAIAHDIQTRRGLGLIEALKDALARRKVYNETLAELRSLSVRELDDLGMSRATLTRVAAEAAYGR</sequence>
<gene>
    <name evidence="2" type="ORF">VSX56_02235</name>
</gene>
<reference evidence="2 3" key="1">
    <citation type="submission" date="2024-06" db="EMBL/GenBank/DDBJ databases">
        <title>Thioclava kandeliae sp. nov. from a rhizosphere soil sample of Kandelia candel in a mangrove.</title>
        <authorList>
            <person name="Mu T."/>
        </authorList>
    </citation>
    <scope>NUCLEOTIDE SEQUENCE [LARGE SCALE GENOMIC DNA]</scope>
    <source>
        <strain evidence="2 3">CPCC 100088</strain>
    </source>
</reference>